<dbReference type="PANTHER" id="PTHR43418">
    <property type="entry name" value="MULTIFUNCTIONAL TRYPTOPHAN BIOSYNTHESIS PROTEIN-RELATED"/>
    <property type="match status" value="1"/>
</dbReference>
<comment type="catalytic activity">
    <reaction evidence="10 11">
        <text>L-glutamine + H2O = L-glutamate + NH4(+)</text>
        <dbReference type="Rhea" id="RHEA:15889"/>
        <dbReference type="ChEBI" id="CHEBI:15377"/>
        <dbReference type="ChEBI" id="CHEBI:28938"/>
        <dbReference type="ChEBI" id="CHEBI:29985"/>
        <dbReference type="ChEBI" id="CHEBI:58359"/>
    </reaction>
</comment>
<comment type="pathway">
    <text evidence="2 11">Amino-acid biosynthesis; L-arginine biosynthesis; carbamoyl phosphate from bicarbonate: step 1/1.</text>
</comment>
<keyword evidence="5 11" id="KW-0547">Nucleotide-binding</keyword>
<dbReference type="PRINTS" id="PR00096">
    <property type="entry name" value="GATASE"/>
</dbReference>
<name>A0A074LHD8_9BACL</name>
<sequence>MKGYLLLENGHRFSGELIGSNRRGYGEVVFHTGMTGYQEILTDPSYANQIVVMTYPLIGNYGINADDFEAKKPWLTGFVTSDACTKPSHNACEKTLHAYLEEQGIVGLTGVDTRSLVRMIRQHGSLKGYIVRAAEADLLEGTLSYPSLPRDLVKKVTTPEIYQHSIEGEHHVVLLDFGAKANIADSLAAHGCRVTVVPCTTPVEIIRALQPDGIMLSNGPGDPQDNLDLLPAIRELGEEFPIFGICMGHQLLALAYGAKTLKMKFGHRGSNHPVKDLRTGKVYITSQNHGYTVDDASLPNTLRVTHVNVNDGTVEGLRHHALPVFSVQYHPEAAPGPEDARELFLEFTSNMNERKGHRLAYAT</sequence>
<dbReference type="GO" id="GO:0044205">
    <property type="term" value="P:'de novo' UMP biosynthetic process"/>
    <property type="evidence" value="ECO:0007669"/>
    <property type="project" value="UniProtKB-UniRule"/>
</dbReference>
<feature type="binding site" evidence="11">
    <location>
        <position position="291"/>
    </location>
    <ligand>
        <name>L-glutamine</name>
        <dbReference type="ChEBI" id="CHEBI:58359"/>
    </ligand>
</feature>
<evidence type="ECO:0000256" key="7">
    <source>
        <dbReference type="ARBA" id="ARBA00022962"/>
    </source>
</evidence>
<dbReference type="InterPro" id="IPR050472">
    <property type="entry name" value="Anth_synth/Amidotransfase"/>
</dbReference>
<dbReference type="GO" id="GO:0006541">
    <property type="term" value="P:glutamine metabolic process"/>
    <property type="evidence" value="ECO:0007669"/>
    <property type="project" value="InterPro"/>
</dbReference>
<keyword evidence="8 11" id="KW-0665">Pyrimidine biosynthesis</keyword>
<protein>
    <recommendedName>
        <fullName evidence="11">Carbamoyl phosphate synthase small chain</fullName>
        <ecNumber evidence="11">6.3.5.5</ecNumber>
    </recommendedName>
    <alternativeName>
        <fullName evidence="11">Carbamoyl phosphate synthetase glutamine chain</fullName>
    </alternativeName>
</protein>
<dbReference type="GO" id="GO:0004359">
    <property type="term" value="F:glutaminase activity"/>
    <property type="evidence" value="ECO:0007669"/>
    <property type="project" value="RHEA"/>
</dbReference>
<dbReference type="UniPathway" id="UPA00068">
    <property type="reaction ID" value="UER00171"/>
</dbReference>
<feature type="active site" evidence="11">
    <location>
        <position position="332"/>
    </location>
</feature>
<dbReference type="FunFam" id="3.50.30.20:FF:000001">
    <property type="entry name" value="Carbamoyl-phosphate synthase small chain"/>
    <property type="match status" value="1"/>
</dbReference>
<dbReference type="NCBIfam" id="TIGR01368">
    <property type="entry name" value="CPSaseIIsmall"/>
    <property type="match status" value="1"/>
</dbReference>
<evidence type="ECO:0000256" key="3">
    <source>
        <dbReference type="ARBA" id="ARBA00007800"/>
    </source>
</evidence>
<dbReference type="Proteomes" id="UP000027931">
    <property type="component" value="Unassembled WGS sequence"/>
</dbReference>
<dbReference type="SUPFAM" id="SSF52021">
    <property type="entry name" value="Carbamoyl phosphate synthetase, small subunit N-terminal domain"/>
    <property type="match status" value="1"/>
</dbReference>
<feature type="binding site" evidence="11">
    <location>
        <position position="288"/>
    </location>
    <ligand>
        <name>L-glutamine</name>
        <dbReference type="ChEBI" id="CHEBI:58359"/>
    </ligand>
</feature>
<evidence type="ECO:0000256" key="2">
    <source>
        <dbReference type="ARBA" id="ARBA00005077"/>
    </source>
</evidence>
<feature type="active site" description="Nucleophile" evidence="11">
    <location>
        <position position="246"/>
    </location>
</feature>
<dbReference type="PANTHER" id="PTHR43418:SF7">
    <property type="entry name" value="CARBAMOYL-PHOSPHATE SYNTHASE SMALL CHAIN"/>
    <property type="match status" value="1"/>
</dbReference>
<evidence type="ECO:0000259" key="12">
    <source>
        <dbReference type="SMART" id="SM01097"/>
    </source>
</evidence>
<keyword evidence="11" id="KW-0055">Arginine biosynthesis</keyword>
<dbReference type="InterPro" id="IPR017926">
    <property type="entry name" value="GATASE"/>
</dbReference>
<feature type="binding site" evidence="11">
    <location>
        <position position="221"/>
    </location>
    <ligand>
        <name>L-glutamine</name>
        <dbReference type="ChEBI" id="CHEBI:58359"/>
    </ligand>
</feature>
<organism evidence="13 14">
    <name type="scientific">Tumebacillus flagellatus</name>
    <dbReference type="NCBI Taxonomy" id="1157490"/>
    <lineage>
        <taxon>Bacteria</taxon>
        <taxon>Bacillati</taxon>
        <taxon>Bacillota</taxon>
        <taxon>Bacilli</taxon>
        <taxon>Bacillales</taxon>
        <taxon>Alicyclobacillaceae</taxon>
        <taxon>Tumebacillus</taxon>
    </lineage>
</organism>
<comment type="catalytic activity">
    <reaction evidence="9 11">
        <text>hydrogencarbonate + L-glutamine + 2 ATP + H2O = carbamoyl phosphate + L-glutamate + 2 ADP + phosphate + 2 H(+)</text>
        <dbReference type="Rhea" id="RHEA:18633"/>
        <dbReference type="ChEBI" id="CHEBI:15377"/>
        <dbReference type="ChEBI" id="CHEBI:15378"/>
        <dbReference type="ChEBI" id="CHEBI:17544"/>
        <dbReference type="ChEBI" id="CHEBI:29985"/>
        <dbReference type="ChEBI" id="CHEBI:30616"/>
        <dbReference type="ChEBI" id="CHEBI:43474"/>
        <dbReference type="ChEBI" id="CHEBI:58228"/>
        <dbReference type="ChEBI" id="CHEBI:58359"/>
        <dbReference type="ChEBI" id="CHEBI:456216"/>
        <dbReference type="EC" id="6.3.5.5"/>
    </reaction>
</comment>
<dbReference type="GO" id="GO:0006526">
    <property type="term" value="P:L-arginine biosynthetic process"/>
    <property type="evidence" value="ECO:0007669"/>
    <property type="project" value="UniProtKB-UniRule"/>
</dbReference>
<keyword evidence="6 11" id="KW-0067">ATP-binding</keyword>
<dbReference type="UniPathway" id="UPA00070">
    <property type="reaction ID" value="UER00115"/>
</dbReference>
<dbReference type="HAMAP" id="MF_01209">
    <property type="entry name" value="CPSase_S_chain"/>
    <property type="match status" value="1"/>
</dbReference>
<dbReference type="NCBIfam" id="NF009475">
    <property type="entry name" value="PRK12838.1"/>
    <property type="match status" value="1"/>
</dbReference>
<proteinExistence type="inferred from homology"/>
<evidence type="ECO:0000256" key="8">
    <source>
        <dbReference type="ARBA" id="ARBA00022975"/>
    </source>
</evidence>
<dbReference type="Gene3D" id="3.40.50.880">
    <property type="match status" value="1"/>
</dbReference>
<comment type="pathway">
    <text evidence="1 11">Pyrimidine metabolism; UMP biosynthesis via de novo pathway; (S)-dihydroorotate from bicarbonate: step 1/3.</text>
</comment>
<feature type="domain" description="Carbamoyl-phosphate synthase small subunit N-terminal" evidence="12">
    <location>
        <begin position="1"/>
        <end position="131"/>
    </location>
</feature>
<comment type="function">
    <text evidence="11">Small subunit of the glutamine-dependent carbamoyl phosphate synthetase (CPSase). CPSase catalyzes the formation of carbamoyl phosphate from the ammonia moiety of glutamine, carbonate, and phosphate donated by ATP, constituting the first step of 2 biosynthetic pathways, one leading to arginine and/or urea and the other to pyrimidine nucleotides. The small subunit (glutamine amidotransferase) binds and cleaves glutamine to supply the large subunit with the substrate ammonia.</text>
</comment>
<accession>A0A074LHD8</accession>
<dbReference type="STRING" id="1157490.EL26_19745"/>
<evidence type="ECO:0000256" key="4">
    <source>
        <dbReference type="ARBA" id="ARBA00022598"/>
    </source>
</evidence>
<keyword evidence="11" id="KW-0028">Amino-acid biosynthesis</keyword>
<feature type="binding site" evidence="11">
    <location>
        <position position="250"/>
    </location>
    <ligand>
        <name>L-glutamine</name>
        <dbReference type="ChEBI" id="CHEBI:58359"/>
    </ligand>
</feature>
<keyword evidence="7 11" id="KW-0315">Glutamine amidotransferase</keyword>
<keyword evidence="4 11" id="KW-0436">Ligase</keyword>
<keyword evidence="14" id="KW-1185">Reference proteome</keyword>
<dbReference type="EC" id="6.3.5.5" evidence="11"/>
<dbReference type="InterPro" id="IPR002474">
    <property type="entry name" value="CarbamoylP_synth_ssu_N"/>
</dbReference>
<dbReference type="OrthoDB" id="9804328at2"/>
<dbReference type="EMBL" id="JMIR01000034">
    <property type="protein sequence ID" value="KEO81611.1"/>
    <property type="molecule type" value="Genomic_DNA"/>
</dbReference>
<comment type="subunit">
    <text evidence="11">Composed of two chains; the small (or glutamine) chain promotes the hydrolysis of glutamine to ammonia, which is used by the large (or ammonia) chain to synthesize carbamoyl phosphate. Tetramer of heterodimers (alpha,beta)4.</text>
</comment>
<dbReference type="Gene3D" id="3.50.30.20">
    <property type="entry name" value="Carbamoyl-phosphate synthase small subunit, N-terminal domain"/>
    <property type="match status" value="1"/>
</dbReference>
<dbReference type="RefSeq" id="WP_038092617.1">
    <property type="nucleotide sequence ID" value="NZ_JMIR01000034.1"/>
</dbReference>
<reference evidence="13 14" key="1">
    <citation type="journal article" date="2013" name="Int. J. Syst. Evol. Microbiol.">
        <title>Tumebacillus flagellatus sp. nov., an alpha-amylase/pullulanase-producing bacterium isolated from cassava wastewater.</title>
        <authorList>
            <person name="Wang Q."/>
            <person name="Xie N."/>
            <person name="Qin Y."/>
            <person name="Shen N."/>
            <person name="Zhu J."/>
            <person name="Mi H."/>
            <person name="Huang R."/>
        </authorList>
    </citation>
    <scope>NUCLEOTIDE SEQUENCE [LARGE SCALE GENOMIC DNA]</scope>
    <source>
        <strain evidence="13 14">GST4</strain>
    </source>
</reference>
<evidence type="ECO:0000256" key="9">
    <source>
        <dbReference type="ARBA" id="ARBA00048816"/>
    </source>
</evidence>
<dbReference type="eggNOG" id="COG0505">
    <property type="taxonomic scope" value="Bacteria"/>
</dbReference>
<evidence type="ECO:0000256" key="11">
    <source>
        <dbReference type="HAMAP-Rule" id="MF_01209"/>
    </source>
</evidence>
<dbReference type="InterPro" id="IPR006274">
    <property type="entry name" value="CarbamoylP_synth_ssu"/>
</dbReference>
<feature type="binding site" evidence="11">
    <location>
        <position position="45"/>
    </location>
    <ligand>
        <name>L-glutamine</name>
        <dbReference type="ChEBI" id="CHEBI:58359"/>
    </ligand>
</feature>
<dbReference type="SMART" id="SM01097">
    <property type="entry name" value="CPSase_sm_chain"/>
    <property type="match status" value="1"/>
</dbReference>
<dbReference type="InterPro" id="IPR029062">
    <property type="entry name" value="Class_I_gatase-like"/>
</dbReference>
<evidence type="ECO:0000256" key="1">
    <source>
        <dbReference type="ARBA" id="ARBA00004812"/>
    </source>
</evidence>
<dbReference type="Pfam" id="PF00988">
    <property type="entry name" value="CPSase_sm_chain"/>
    <property type="match status" value="1"/>
</dbReference>
<comment type="caution">
    <text evidence="13">The sequence shown here is derived from an EMBL/GenBank/DDBJ whole genome shotgun (WGS) entry which is preliminary data.</text>
</comment>
<dbReference type="PRINTS" id="PR00099">
    <property type="entry name" value="CPSGATASE"/>
</dbReference>
<comment type="similarity">
    <text evidence="3 11">Belongs to the CarA family.</text>
</comment>
<dbReference type="AlphaFoldDB" id="A0A074LHD8"/>
<feature type="binding site" evidence="11">
    <location>
        <position position="290"/>
    </location>
    <ligand>
        <name>L-glutamine</name>
        <dbReference type="ChEBI" id="CHEBI:58359"/>
    </ligand>
</feature>
<dbReference type="Pfam" id="PF00117">
    <property type="entry name" value="GATase"/>
    <property type="match status" value="1"/>
</dbReference>
<evidence type="ECO:0000256" key="6">
    <source>
        <dbReference type="ARBA" id="ARBA00022840"/>
    </source>
</evidence>
<evidence type="ECO:0000313" key="13">
    <source>
        <dbReference type="EMBL" id="KEO81611.1"/>
    </source>
</evidence>
<dbReference type="GO" id="GO:0005524">
    <property type="term" value="F:ATP binding"/>
    <property type="evidence" value="ECO:0007669"/>
    <property type="project" value="UniProtKB-UniRule"/>
</dbReference>
<dbReference type="SUPFAM" id="SSF52317">
    <property type="entry name" value="Class I glutamine amidotransferase-like"/>
    <property type="match status" value="1"/>
</dbReference>
<feature type="region of interest" description="CPSase" evidence="11">
    <location>
        <begin position="1"/>
        <end position="170"/>
    </location>
</feature>
<dbReference type="PROSITE" id="PS51273">
    <property type="entry name" value="GATASE_TYPE_1"/>
    <property type="match status" value="1"/>
</dbReference>
<evidence type="ECO:0000256" key="10">
    <source>
        <dbReference type="ARBA" id="ARBA00049285"/>
    </source>
</evidence>
<dbReference type="CDD" id="cd01744">
    <property type="entry name" value="GATase1_CPSase"/>
    <property type="match status" value="1"/>
</dbReference>
<dbReference type="GO" id="GO:0004088">
    <property type="term" value="F:carbamoyl-phosphate synthase (glutamine-hydrolyzing) activity"/>
    <property type="evidence" value="ECO:0007669"/>
    <property type="project" value="UniProtKB-UniRule"/>
</dbReference>
<gene>
    <name evidence="11" type="primary">carA</name>
    <name evidence="13" type="ORF">EL26_19745</name>
</gene>
<dbReference type="InterPro" id="IPR036480">
    <property type="entry name" value="CarbP_synth_ssu_N_sf"/>
</dbReference>
<dbReference type="GO" id="GO:0006207">
    <property type="term" value="P:'de novo' pyrimidine nucleobase biosynthetic process"/>
    <property type="evidence" value="ECO:0007669"/>
    <property type="project" value="InterPro"/>
</dbReference>
<feature type="binding site" evidence="11">
    <location>
        <position position="219"/>
    </location>
    <ligand>
        <name>L-glutamine</name>
        <dbReference type="ChEBI" id="CHEBI:58359"/>
    </ligand>
</feature>
<evidence type="ECO:0000313" key="14">
    <source>
        <dbReference type="Proteomes" id="UP000027931"/>
    </source>
</evidence>
<evidence type="ECO:0000256" key="5">
    <source>
        <dbReference type="ARBA" id="ARBA00022741"/>
    </source>
</evidence>
<feature type="active site" evidence="11">
    <location>
        <position position="330"/>
    </location>
</feature>
<dbReference type="InterPro" id="IPR035686">
    <property type="entry name" value="CPSase_GATase1"/>
</dbReference>
<feature type="binding site" evidence="11">
    <location>
        <position position="247"/>
    </location>
    <ligand>
        <name>L-glutamine</name>
        <dbReference type="ChEBI" id="CHEBI:58359"/>
    </ligand>
</feature>